<dbReference type="InterPro" id="IPR006076">
    <property type="entry name" value="FAD-dep_OxRdtase"/>
</dbReference>
<dbReference type="EC" id="1.4.3.19" evidence="3"/>
<evidence type="ECO:0000256" key="1">
    <source>
        <dbReference type="ARBA" id="ARBA00023002"/>
    </source>
</evidence>
<dbReference type="PANTHER" id="PTHR13847:SF289">
    <property type="entry name" value="GLYCINE OXIDASE"/>
    <property type="match status" value="1"/>
</dbReference>
<dbReference type="GO" id="GO:0005737">
    <property type="term" value="C:cytoplasm"/>
    <property type="evidence" value="ECO:0007669"/>
    <property type="project" value="TreeGrafter"/>
</dbReference>
<evidence type="ECO:0000313" key="3">
    <source>
        <dbReference type="EMBL" id="SUM68449.1"/>
    </source>
</evidence>
<dbReference type="EMBL" id="UHDZ01000001">
    <property type="protein sequence ID" value="SUM68449.1"/>
    <property type="molecule type" value="Genomic_DNA"/>
</dbReference>
<dbReference type="SUPFAM" id="SSF54373">
    <property type="entry name" value="FAD-linked reductases, C-terminal domain"/>
    <property type="match status" value="1"/>
</dbReference>
<evidence type="ECO:0000259" key="2">
    <source>
        <dbReference type="Pfam" id="PF01266"/>
    </source>
</evidence>
<protein>
    <submittedName>
        <fullName evidence="3">Glycine oxidase</fullName>
        <ecNumber evidence="3">1.4.3.19</ecNumber>
    </submittedName>
</protein>
<dbReference type="Gene3D" id="3.30.9.10">
    <property type="entry name" value="D-Amino Acid Oxidase, subunit A, domain 2"/>
    <property type="match status" value="1"/>
</dbReference>
<dbReference type="PANTHER" id="PTHR13847">
    <property type="entry name" value="SARCOSINE DEHYDROGENASE-RELATED"/>
    <property type="match status" value="1"/>
</dbReference>
<keyword evidence="1 3" id="KW-0560">Oxidoreductase</keyword>
<feature type="domain" description="FAD dependent oxidoreductase" evidence="2">
    <location>
        <begin position="8"/>
        <end position="138"/>
    </location>
</feature>
<dbReference type="Gene3D" id="3.50.50.60">
    <property type="entry name" value="FAD/NAD(P)-binding domain"/>
    <property type="match status" value="1"/>
</dbReference>
<accession>A0A380GZ93</accession>
<evidence type="ECO:0000313" key="4">
    <source>
        <dbReference type="Proteomes" id="UP000255425"/>
    </source>
</evidence>
<keyword evidence="4" id="KW-1185">Reference proteome</keyword>
<gene>
    <name evidence="3" type="primary">thiO_1</name>
    <name evidence="3" type="ORF">NCTC11807_00543</name>
</gene>
<name>A0A380GZ93_9STAP</name>
<reference evidence="3 4" key="1">
    <citation type="submission" date="2018-06" db="EMBL/GenBank/DDBJ databases">
        <authorList>
            <consortium name="Pathogen Informatics"/>
            <person name="Doyle S."/>
        </authorList>
    </citation>
    <scope>NUCLEOTIDE SEQUENCE [LARGE SCALE GENOMIC DNA]</scope>
    <source>
        <strain evidence="3 4">NCTC11807</strain>
    </source>
</reference>
<sequence>MAHGHDYQLQRQVIGVKGEVILLESGKLQLSETLFTTNGCYIVPKQPNRFLIGATSDFNNYSVGTTELGSNWLLNHACARVPELENSRILKKWSGVRPYTKKEIPIMDQIDDGLYIISGHYRNGIPLSPIIGRDIANWLLSGIIPTTLFKL</sequence>
<dbReference type="Pfam" id="PF01266">
    <property type="entry name" value="DAO"/>
    <property type="match status" value="1"/>
</dbReference>
<dbReference type="AlphaFoldDB" id="A0A380GZ93"/>
<organism evidence="3 4">
    <name type="scientific">Staphylococcus saccharolyticus</name>
    <dbReference type="NCBI Taxonomy" id="33028"/>
    <lineage>
        <taxon>Bacteria</taxon>
        <taxon>Bacillati</taxon>
        <taxon>Bacillota</taxon>
        <taxon>Bacilli</taxon>
        <taxon>Bacillales</taxon>
        <taxon>Staphylococcaceae</taxon>
        <taxon>Staphylococcus</taxon>
    </lineage>
</organism>
<proteinExistence type="predicted"/>
<dbReference type="GO" id="GO:0043799">
    <property type="term" value="F:glycine oxidase activity"/>
    <property type="evidence" value="ECO:0007669"/>
    <property type="project" value="UniProtKB-EC"/>
</dbReference>
<dbReference type="InterPro" id="IPR036188">
    <property type="entry name" value="FAD/NAD-bd_sf"/>
</dbReference>
<dbReference type="Proteomes" id="UP000255425">
    <property type="component" value="Unassembled WGS sequence"/>
</dbReference>